<keyword evidence="2" id="KW-1185">Reference proteome</keyword>
<dbReference type="EMBL" id="ACYG01000005">
    <property type="protein sequence ID" value="EEV18924.1"/>
    <property type="molecule type" value="Genomic_DNA"/>
</dbReference>
<evidence type="ECO:0000313" key="1">
    <source>
        <dbReference type="EMBL" id="EEV18924.1"/>
    </source>
</evidence>
<protein>
    <submittedName>
        <fullName evidence="1">Uncharacterized protein</fullName>
    </submittedName>
</protein>
<name>C8PE51_9BACT</name>
<organism evidence="1 2">
    <name type="scientific">Campylobacter gracilis RM3268</name>
    <dbReference type="NCBI Taxonomy" id="553220"/>
    <lineage>
        <taxon>Bacteria</taxon>
        <taxon>Pseudomonadati</taxon>
        <taxon>Campylobacterota</taxon>
        <taxon>Epsilonproteobacteria</taxon>
        <taxon>Campylobacterales</taxon>
        <taxon>Campylobacteraceae</taxon>
        <taxon>Campylobacter</taxon>
    </lineage>
</organism>
<comment type="caution">
    <text evidence="1">The sequence shown here is derived from an EMBL/GenBank/DDBJ whole genome shotgun (WGS) entry which is preliminary data.</text>
</comment>
<gene>
    <name evidence="1" type="ORF">CAMGR0001_2401</name>
</gene>
<proteinExistence type="predicted"/>
<reference evidence="1 2" key="1">
    <citation type="submission" date="2009-07" db="EMBL/GenBank/DDBJ databases">
        <authorList>
            <person name="Madupu R."/>
            <person name="Sebastian Y."/>
            <person name="Durkin A.S."/>
            <person name="Torralba M."/>
            <person name="Methe B."/>
            <person name="Sutton G.G."/>
            <person name="Strausberg R.L."/>
            <person name="Nelson K.E."/>
        </authorList>
    </citation>
    <scope>NUCLEOTIDE SEQUENCE [LARGE SCALE GENOMIC DNA]</scope>
    <source>
        <strain evidence="1 2">RM3268</strain>
    </source>
</reference>
<dbReference type="Proteomes" id="UP000005709">
    <property type="component" value="Unassembled WGS sequence"/>
</dbReference>
<accession>C8PE51</accession>
<evidence type="ECO:0000313" key="2">
    <source>
        <dbReference type="Proteomes" id="UP000005709"/>
    </source>
</evidence>
<sequence>MRKIALLERARTEARGATGRVEYAGSNLSGESMCRLNLINRCVGYACPKPCAKR</sequence>
<dbReference type="AlphaFoldDB" id="C8PE51"/>